<reference evidence="2 3" key="1">
    <citation type="journal article" date="2012" name="J. Bacteriol.">
        <title>Complete genome sequence of the broad-host-range strain Sinorhizobium fredii USDA257.</title>
        <authorList>
            <person name="Schuldes J."/>
            <person name="Rodriguez Orbegoso M."/>
            <person name="Schmeisser C."/>
            <person name="Krishnan H.B."/>
            <person name="Daniel R."/>
            <person name="Streit W.R."/>
        </authorList>
    </citation>
    <scope>NUCLEOTIDE SEQUENCE [LARGE SCALE GENOMIC DNA]</scope>
    <source>
        <strain evidence="2 3">USDA 257</strain>
    </source>
</reference>
<feature type="region of interest" description="Disordered" evidence="1">
    <location>
        <begin position="1"/>
        <end position="54"/>
    </location>
</feature>
<name>I3XEG6_SINF2</name>
<proteinExistence type="predicted"/>
<accession>I3XEG6</accession>
<dbReference type="KEGG" id="sfd:USDA257_c57610"/>
<dbReference type="AlphaFoldDB" id="I3XEG6"/>
<gene>
    <name evidence="2" type="ORF">USDA257_c57610</name>
</gene>
<evidence type="ECO:0000313" key="2">
    <source>
        <dbReference type="EMBL" id="AFL54272.1"/>
    </source>
</evidence>
<sequence>MPSVERAPDEVGTHREEIKASAGIAPGESVEMEDQSAPPPISPLAGRCPAVQRG</sequence>
<evidence type="ECO:0000256" key="1">
    <source>
        <dbReference type="SAM" id="MobiDB-lite"/>
    </source>
</evidence>
<dbReference type="STRING" id="1185652.USDA257_c57610"/>
<dbReference type="EMBL" id="CP003563">
    <property type="protein sequence ID" value="AFL54272.1"/>
    <property type="molecule type" value="Genomic_DNA"/>
</dbReference>
<dbReference type="PATRIC" id="fig|1185652.3.peg.5979"/>
<feature type="compositionally biased region" description="Basic and acidic residues" evidence="1">
    <location>
        <begin position="1"/>
        <end position="19"/>
    </location>
</feature>
<protein>
    <submittedName>
        <fullName evidence="2">Uncharacterized protein</fullName>
    </submittedName>
</protein>
<organism evidence="2 3">
    <name type="scientific">Sinorhizobium fredii (strain USDA 257)</name>
    <dbReference type="NCBI Taxonomy" id="1185652"/>
    <lineage>
        <taxon>Bacteria</taxon>
        <taxon>Pseudomonadati</taxon>
        <taxon>Pseudomonadota</taxon>
        <taxon>Alphaproteobacteria</taxon>
        <taxon>Hyphomicrobiales</taxon>
        <taxon>Rhizobiaceae</taxon>
        <taxon>Sinorhizobium/Ensifer group</taxon>
        <taxon>Sinorhizobium</taxon>
    </lineage>
</organism>
<dbReference type="Proteomes" id="UP000006180">
    <property type="component" value="Chromosome"/>
</dbReference>
<dbReference type="HOGENOM" id="CLU_3048031_0_0_5"/>
<evidence type="ECO:0000313" key="3">
    <source>
        <dbReference type="Proteomes" id="UP000006180"/>
    </source>
</evidence>